<dbReference type="InterPro" id="IPR036179">
    <property type="entry name" value="Ig-like_dom_sf"/>
</dbReference>
<organism evidence="9 10">
    <name type="scientific">Patiria miniata</name>
    <name type="common">Bat star</name>
    <name type="synonym">Asterina miniata</name>
    <dbReference type="NCBI Taxonomy" id="46514"/>
    <lineage>
        <taxon>Eukaryota</taxon>
        <taxon>Metazoa</taxon>
        <taxon>Echinodermata</taxon>
        <taxon>Eleutherozoa</taxon>
        <taxon>Asterozoa</taxon>
        <taxon>Asteroidea</taxon>
        <taxon>Valvatacea</taxon>
        <taxon>Valvatida</taxon>
        <taxon>Asterinidae</taxon>
        <taxon>Patiria</taxon>
    </lineage>
</organism>
<keyword evidence="5" id="KW-0393">Immunoglobulin domain</keyword>
<feature type="transmembrane region" description="Helical" evidence="6">
    <location>
        <begin position="453"/>
        <end position="474"/>
    </location>
</feature>
<evidence type="ECO:0000313" key="10">
    <source>
        <dbReference type="Proteomes" id="UP000887568"/>
    </source>
</evidence>
<dbReference type="RefSeq" id="XP_038064547.1">
    <property type="nucleotide sequence ID" value="XM_038208619.1"/>
</dbReference>
<evidence type="ECO:0000256" key="6">
    <source>
        <dbReference type="SAM" id="Phobius"/>
    </source>
</evidence>
<name>A0A914ALC5_PATMI</name>
<dbReference type="InterPro" id="IPR003599">
    <property type="entry name" value="Ig_sub"/>
</dbReference>
<dbReference type="InterPro" id="IPR007110">
    <property type="entry name" value="Ig-like_dom"/>
</dbReference>
<dbReference type="GO" id="GO:0016020">
    <property type="term" value="C:membrane"/>
    <property type="evidence" value="ECO:0007669"/>
    <property type="project" value="UniProtKB-SubCell"/>
</dbReference>
<dbReference type="PROSITE" id="PS50835">
    <property type="entry name" value="IG_LIKE"/>
    <property type="match status" value="3"/>
</dbReference>
<keyword evidence="6" id="KW-1133">Transmembrane helix</keyword>
<dbReference type="EnsemblMetazoa" id="XM_038208619.1">
    <property type="protein sequence ID" value="XP_038064547.1"/>
    <property type="gene ID" value="LOC119734961"/>
</dbReference>
<feature type="signal peptide" evidence="7">
    <location>
        <begin position="1"/>
        <end position="25"/>
    </location>
</feature>
<keyword evidence="2 6" id="KW-0472">Membrane</keyword>
<dbReference type="SUPFAM" id="SSF48726">
    <property type="entry name" value="Immunoglobulin"/>
    <property type="match status" value="3"/>
</dbReference>
<keyword evidence="4" id="KW-0325">Glycoprotein</keyword>
<keyword evidence="3" id="KW-1015">Disulfide bond</keyword>
<dbReference type="SMART" id="SM00409">
    <property type="entry name" value="IG"/>
    <property type="match status" value="3"/>
</dbReference>
<evidence type="ECO:0000256" key="5">
    <source>
        <dbReference type="ARBA" id="ARBA00023319"/>
    </source>
</evidence>
<comment type="subcellular location">
    <subcellularLocation>
        <location evidence="1">Membrane</location>
        <topology evidence="1">Single-pass type I membrane protein</topology>
    </subcellularLocation>
</comment>
<protein>
    <recommendedName>
        <fullName evidence="8">Ig-like domain-containing protein</fullName>
    </recommendedName>
</protein>
<dbReference type="OMA" id="INNDWIP"/>
<evidence type="ECO:0000256" key="3">
    <source>
        <dbReference type="ARBA" id="ARBA00023157"/>
    </source>
</evidence>
<keyword evidence="10" id="KW-1185">Reference proteome</keyword>
<feature type="domain" description="Ig-like" evidence="8">
    <location>
        <begin position="42"/>
        <end position="134"/>
    </location>
</feature>
<evidence type="ECO:0000259" key="8">
    <source>
        <dbReference type="PROSITE" id="PS50835"/>
    </source>
</evidence>
<proteinExistence type="predicted"/>
<evidence type="ECO:0000256" key="1">
    <source>
        <dbReference type="ARBA" id="ARBA00004479"/>
    </source>
</evidence>
<dbReference type="InterPro" id="IPR051275">
    <property type="entry name" value="Cell_adhesion_signaling"/>
</dbReference>
<evidence type="ECO:0000256" key="2">
    <source>
        <dbReference type="ARBA" id="ARBA00023136"/>
    </source>
</evidence>
<dbReference type="InterPro" id="IPR013783">
    <property type="entry name" value="Ig-like_fold"/>
</dbReference>
<dbReference type="GeneID" id="119734961"/>
<feature type="chain" id="PRO_5037401780" description="Ig-like domain-containing protein" evidence="7">
    <location>
        <begin position="26"/>
        <end position="576"/>
    </location>
</feature>
<dbReference type="AlphaFoldDB" id="A0A914ALC5"/>
<evidence type="ECO:0000256" key="4">
    <source>
        <dbReference type="ARBA" id="ARBA00023180"/>
    </source>
</evidence>
<sequence>MALVAWSQILVNLLTIAVCTTSTSATVQMSLNVQDAFPVRYSTVELTCSCTGRCHLSEQSVVWTKGGQPVAQWPETPGFQTPAKYELSHLDLDSDGFFAFMEIKSIDTADNGLYRCRLQSDGTVHFQSNQKELTIEQRPSSEYPECTVRPVRGGKALICDSERGSPPVSLQWWKDGQPLEQSTPDDDLEDFVQARLLVADDESSRGRFECALTFRGELTGSCILDRPNVTIPTTTSGLSVGQDLVVVCVTSGNPASTVDWNFRPNLQASVRKEGHVLTINNVSSRDNGTEIICEGHNAVGSNQASTVITLRPLQTTVQPIAVQLEQTKIPTSVDEQAQFKCVTIPARLPLPPCVWHYNGLYIDPSNTTDRFLVEDRSEHVLSVSSVSTLDVGASVTCRITISYQPIAEVVLKTGFPLTTEAMTVATTSKPSVPLMPKLDDSSNPWKFDIRSQFGYIIGGLMCLVLIGIGCWVALKAKSLLWNKRDTKSSRSSGADVKASCIRLDENNFMVDIGMARPAFPNTSLPPPPSLVTKQVSLEQESPYQDLEDVSRQLQHNDYQRLISNVWMPPPVSCCKE</sequence>
<dbReference type="OrthoDB" id="6250964at2759"/>
<keyword evidence="6" id="KW-0812">Transmembrane</keyword>
<feature type="domain" description="Ig-like" evidence="8">
    <location>
        <begin position="144"/>
        <end position="213"/>
    </location>
</feature>
<reference evidence="9" key="1">
    <citation type="submission" date="2022-11" db="UniProtKB">
        <authorList>
            <consortium name="EnsemblMetazoa"/>
        </authorList>
    </citation>
    <scope>IDENTIFICATION</scope>
</reference>
<keyword evidence="7" id="KW-0732">Signal</keyword>
<evidence type="ECO:0000313" key="9">
    <source>
        <dbReference type="EnsemblMetazoa" id="XP_038064547.1"/>
    </source>
</evidence>
<dbReference type="Gene3D" id="2.60.40.10">
    <property type="entry name" value="Immunoglobulins"/>
    <property type="match status" value="3"/>
</dbReference>
<dbReference type="Proteomes" id="UP000887568">
    <property type="component" value="Unplaced"/>
</dbReference>
<evidence type="ECO:0000256" key="7">
    <source>
        <dbReference type="SAM" id="SignalP"/>
    </source>
</evidence>
<dbReference type="CDD" id="cd00096">
    <property type="entry name" value="Ig"/>
    <property type="match status" value="1"/>
</dbReference>
<dbReference type="PANTHER" id="PTHR11640">
    <property type="entry name" value="NEPHRIN"/>
    <property type="match status" value="1"/>
</dbReference>
<accession>A0A914ALC5</accession>
<feature type="domain" description="Ig-like" evidence="8">
    <location>
        <begin position="227"/>
        <end position="309"/>
    </location>
</feature>